<protein>
    <submittedName>
        <fullName evidence="1">Uncharacterized protein</fullName>
    </submittedName>
</protein>
<dbReference type="Proteomes" id="UP000030661">
    <property type="component" value="Unassembled WGS sequence"/>
</dbReference>
<organism evidence="1">
    <name type="scientific">Vecturithrix granuli</name>
    <dbReference type="NCBI Taxonomy" id="1499967"/>
    <lineage>
        <taxon>Bacteria</taxon>
        <taxon>Candidatus Moduliflexota</taxon>
        <taxon>Candidatus Vecturitrichia</taxon>
        <taxon>Candidatus Vecturitrichales</taxon>
        <taxon>Candidatus Vecturitrichaceae</taxon>
        <taxon>Candidatus Vecturithrix</taxon>
    </lineage>
</organism>
<dbReference type="Pfam" id="PF03683">
    <property type="entry name" value="UPF0175"/>
    <property type="match status" value="1"/>
</dbReference>
<dbReference type="eggNOG" id="COG2886">
    <property type="taxonomic scope" value="Bacteria"/>
</dbReference>
<dbReference type="HOGENOM" id="CLU_174581_0_1_0"/>
<accession>A0A081BX65</accession>
<evidence type="ECO:0000313" key="1">
    <source>
        <dbReference type="EMBL" id="GAK56920.1"/>
    </source>
</evidence>
<keyword evidence="2" id="KW-1185">Reference proteome</keyword>
<dbReference type="InterPro" id="IPR005368">
    <property type="entry name" value="UPF0175"/>
</dbReference>
<dbReference type="STRING" id="1499967.U27_03884"/>
<gene>
    <name evidence="1" type="ORF">U27_03884</name>
</gene>
<dbReference type="AlphaFoldDB" id="A0A081BX65"/>
<dbReference type="EMBL" id="DF820465">
    <property type="protein sequence ID" value="GAK56920.1"/>
    <property type="molecule type" value="Genomic_DNA"/>
</dbReference>
<proteinExistence type="predicted"/>
<sequence length="94" mass="10881">MRFTVRDFVEASLYPNEDAVMQEALQLLLQAHPEMKIELAIVRYQQELLSIEDTASLAGVSWGQMKNILVERGIPLRFKTETFVQKERPSRSSR</sequence>
<evidence type="ECO:0000313" key="2">
    <source>
        <dbReference type="Proteomes" id="UP000030661"/>
    </source>
</evidence>
<reference evidence="1" key="1">
    <citation type="journal article" date="2015" name="PeerJ">
        <title>First genomic representation of candidate bacterial phylum KSB3 points to enhanced environmental sensing as a trigger of wastewater bulking.</title>
        <authorList>
            <person name="Sekiguchi Y."/>
            <person name="Ohashi A."/>
            <person name="Parks D.H."/>
            <person name="Yamauchi T."/>
            <person name="Tyson G.W."/>
            <person name="Hugenholtz P."/>
        </authorList>
    </citation>
    <scope>NUCLEOTIDE SEQUENCE [LARGE SCALE GENOMIC DNA]</scope>
</reference>
<name>A0A081BX65_VECG1</name>